<comment type="similarity">
    <text evidence="1">Belongs to the ARG7 family.</text>
</comment>
<evidence type="ECO:0000313" key="3">
    <source>
        <dbReference type="Proteomes" id="UP001443914"/>
    </source>
</evidence>
<gene>
    <name evidence="2" type="ORF">RND81_03G195200</name>
</gene>
<evidence type="ECO:0000313" key="2">
    <source>
        <dbReference type="EMBL" id="KAK9742752.1"/>
    </source>
</evidence>
<dbReference type="EMBL" id="JBDFQZ010000003">
    <property type="protein sequence ID" value="KAK9742752.1"/>
    <property type="molecule type" value="Genomic_DNA"/>
</dbReference>
<accession>A0AAW1MBV5</accession>
<dbReference type="PANTHER" id="PTHR31374:SF30">
    <property type="entry name" value="SAUR-LIKE AUXIN-RESPONSIVE FAMILY PROTEIN"/>
    <property type="match status" value="1"/>
</dbReference>
<keyword evidence="3" id="KW-1185">Reference proteome</keyword>
<proteinExistence type="inferred from homology"/>
<dbReference type="AlphaFoldDB" id="A0AAW1MBV5"/>
<comment type="caution">
    <text evidence="2">The sequence shown here is derived from an EMBL/GenBank/DDBJ whole genome shotgun (WGS) entry which is preliminary data.</text>
</comment>
<organism evidence="2 3">
    <name type="scientific">Saponaria officinalis</name>
    <name type="common">Common soapwort</name>
    <name type="synonym">Lychnis saponaria</name>
    <dbReference type="NCBI Taxonomy" id="3572"/>
    <lineage>
        <taxon>Eukaryota</taxon>
        <taxon>Viridiplantae</taxon>
        <taxon>Streptophyta</taxon>
        <taxon>Embryophyta</taxon>
        <taxon>Tracheophyta</taxon>
        <taxon>Spermatophyta</taxon>
        <taxon>Magnoliopsida</taxon>
        <taxon>eudicotyledons</taxon>
        <taxon>Gunneridae</taxon>
        <taxon>Pentapetalae</taxon>
        <taxon>Caryophyllales</taxon>
        <taxon>Caryophyllaceae</taxon>
        <taxon>Caryophylleae</taxon>
        <taxon>Saponaria</taxon>
    </lineage>
</organism>
<sequence length="113" mass="13060">MKDLIGKLVRKKDLYSASTSPSSRYSKLSYDDESSHYSKHEIKRGYVPITVGKYEKEEERFMVPTKLIKHPSIVALLQLSANEFGYHQEGVLHIPCEPNLFRKTLDTISCKRK</sequence>
<dbReference type="PANTHER" id="PTHR31374">
    <property type="entry name" value="AUXIN-INDUCED PROTEIN-LIKE-RELATED"/>
    <property type="match status" value="1"/>
</dbReference>
<dbReference type="InterPro" id="IPR003676">
    <property type="entry name" value="SAUR_fam"/>
</dbReference>
<dbReference type="Proteomes" id="UP001443914">
    <property type="component" value="Unassembled WGS sequence"/>
</dbReference>
<protein>
    <submittedName>
        <fullName evidence="2">Uncharacterized protein</fullName>
    </submittedName>
</protein>
<name>A0AAW1MBV5_SAPOF</name>
<reference evidence="2" key="1">
    <citation type="submission" date="2024-03" db="EMBL/GenBank/DDBJ databases">
        <title>WGS assembly of Saponaria officinalis var. Norfolk2.</title>
        <authorList>
            <person name="Jenkins J."/>
            <person name="Shu S."/>
            <person name="Grimwood J."/>
            <person name="Barry K."/>
            <person name="Goodstein D."/>
            <person name="Schmutz J."/>
            <person name="Leebens-Mack J."/>
            <person name="Osbourn A."/>
        </authorList>
    </citation>
    <scope>NUCLEOTIDE SEQUENCE [LARGE SCALE GENOMIC DNA]</scope>
    <source>
        <strain evidence="2">JIC</strain>
    </source>
</reference>
<evidence type="ECO:0000256" key="1">
    <source>
        <dbReference type="ARBA" id="ARBA00006974"/>
    </source>
</evidence>
<dbReference type="GO" id="GO:0009733">
    <property type="term" value="P:response to auxin"/>
    <property type="evidence" value="ECO:0007669"/>
    <property type="project" value="InterPro"/>
</dbReference>
<dbReference type="Pfam" id="PF02519">
    <property type="entry name" value="Auxin_inducible"/>
    <property type="match status" value="1"/>
</dbReference>